<keyword evidence="6 8" id="KW-0472">Membrane</keyword>
<dbReference type="PANTHER" id="PTHR30558:SF13">
    <property type="entry name" value="BIOPOLYMER TRANSPORT PROTEIN EXBD2"/>
    <property type="match status" value="1"/>
</dbReference>
<evidence type="ECO:0000256" key="5">
    <source>
        <dbReference type="ARBA" id="ARBA00022989"/>
    </source>
</evidence>
<evidence type="ECO:0000256" key="2">
    <source>
        <dbReference type="ARBA" id="ARBA00005811"/>
    </source>
</evidence>
<name>A0A1E7Z5L4_9ALTE</name>
<dbReference type="PANTHER" id="PTHR30558">
    <property type="entry name" value="EXBD MEMBRANE COMPONENT OF PMF-DRIVEN MACROMOLECULE IMPORT SYSTEM"/>
    <property type="match status" value="1"/>
</dbReference>
<comment type="caution">
    <text evidence="9">The sequence shown here is derived from an EMBL/GenBank/DDBJ whole genome shotgun (WGS) entry which is preliminary data.</text>
</comment>
<feature type="transmembrane region" description="Helical" evidence="8">
    <location>
        <begin position="20"/>
        <end position="38"/>
    </location>
</feature>
<evidence type="ECO:0000256" key="8">
    <source>
        <dbReference type="SAM" id="Phobius"/>
    </source>
</evidence>
<proteinExistence type="inferred from homology"/>
<keyword evidence="3" id="KW-1003">Cell membrane</keyword>
<reference evidence="9 10" key="1">
    <citation type="submission" date="2016-08" db="EMBL/GenBank/DDBJ databases">
        <authorList>
            <person name="Seilhamer J.J."/>
        </authorList>
    </citation>
    <scope>NUCLEOTIDE SEQUENCE [LARGE SCALE GENOMIC DNA]</scope>
    <source>
        <strain evidence="9 10">KCTC 42603</strain>
    </source>
</reference>
<dbReference type="AlphaFoldDB" id="A0A1E7Z5L4"/>
<dbReference type="OrthoDB" id="9793581at2"/>
<dbReference type="GO" id="GO:0015031">
    <property type="term" value="P:protein transport"/>
    <property type="evidence" value="ECO:0007669"/>
    <property type="project" value="UniProtKB-KW"/>
</dbReference>
<dbReference type="RefSeq" id="WP_070127678.1">
    <property type="nucleotide sequence ID" value="NZ_MDHN01000043.1"/>
</dbReference>
<comment type="similarity">
    <text evidence="2 7">Belongs to the ExbD/TolR family.</text>
</comment>
<keyword evidence="5 8" id="KW-1133">Transmembrane helix</keyword>
<evidence type="ECO:0000256" key="7">
    <source>
        <dbReference type="RuleBase" id="RU003879"/>
    </source>
</evidence>
<keyword evidence="7" id="KW-0653">Protein transport</keyword>
<evidence type="ECO:0000256" key="4">
    <source>
        <dbReference type="ARBA" id="ARBA00022692"/>
    </source>
</evidence>
<organism evidence="9 10">
    <name type="scientific">Alteromonas confluentis</name>
    <dbReference type="NCBI Taxonomy" id="1656094"/>
    <lineage>
        <taxon>Bacteria</taxon>
        <taxon>Pseudomonadati</taxon>
        <taxon>Pseudomonadota</taxon>
        <taxon>Gammaproteobacteria</taxon>
        <taxon>Alteromonadales</taxon>
        <taxon>Alteromonadaceae</taxon>
        <taxon>Alteromonas/Salinimonas group</taxon>
        <taxon>Alteromonas</taxon>
    </lineage>
</organism>
<gene>
    <name evidence="9" type="ORF">BFC18_00800</name>
</gene>
<dbReference type="GO" id="GO:0022857">
    <property type="term" value="F:transmembrane transporter activity"/>
    <property type="evidence" value="ECO:0007669"/>
    <property type="project" value="InterPro"/>
</dbReference>
<evidence type="ECO:0000313" key="9">
    <source>
        <dbReference type="EMBL" id="OFC68826.1"/>
    </source>
</evidence>
<dbReference type="GO" id="GO:0005886">
    <property type="term" value="C:plasma membrane"/>
    <property type="evidence" value="ECO:0007669"/>
    <property type="project" value="UniProtKB-SubCell"/>
</dbReference>
<protein>
    <submittedName>
        <fullName evidence="9">Biopolymer transporter ExbD</fullName>
    </submittedName>
</protein>
<keyword evidence="7" id="KW-0813">Transport</keyword>
<sequence length="135" mass="14904">MKRKKHTSGDDEAQIDMTPMLDIVFIMLIFFIVTTSFVKEKGLDVNRPDENQSNNNQPSKSLSIRIDANGIITMGGREVDVRRVVANAQTFLAENNTDSAAIQADKDTEHGLVVEVMNQVKIAGIDKVSVLVKDS</sequence>
<dbReference type="Pfam" id="PF02472">
    <property type="entry name" value="ExbD"/>
    <property type="match status" value="1"/>
</dbReference>
<evidence type="ECO:0000256" key="1">
    <source>
        <dbReference type="ARBA" id="ARBA00004162"/>
    </source>
</evidence>
<comment type="subcellular location">
    <subcellularLocation>
        <location evidence="1">Cell membrane</location>
        <topology evidence="1">Single-pass membrane protein</topology>
    </subcellularLocation>
    <subcellularLocation>
        <location evidence="7">Cell membrane</location>
        <topology evidence="7">Single-pass type II membrane protein</topology>
    </subcellularLocation>
</comment>
<evidence type="ECO:0000256" key="6">
    <source>
        <dbReference type="ARBA" id="ARBA00023136"/>
    </source>
</evidence>
<accession>A0A1E7Z5L4</accession>
<keyword evidence="4 7" id="KW-0812">Transmembrane</keyword>
<evidence type="ECO:0000256" key="3">
    <source>
        <dbReference type="ARBA" id="ARBA00022475"/>
    </source>
</evidence>
<dbReference type="InterPro" id="IPR003400">
    <property type="entry name" value="ExbD"/>
</dbReference>
<keyword evidence="10" id="KW-1185">Reference proteome</keyword>
<dbReference type="STRING" id="1656094.BFC18_00800"/>
<evidence type="ECO:0000313" key="10">
    <source>
        <dbReference type="Proteomes" id="UP000175691"/>
    </source>
</evidence>
<dbReference type="Proteomes" id="UP000175691">
    <property type="component" value="Unassembled WGS sequence"/>
</dbReference>
<dbReference type="Gene3D" id="3.30.420.270">
    <property type="match status" value="1"/>
</dbReference>
<dbReference type="EMBL" id="MDHN01000043">
    <property type="protein sequence ID" value="OFC68826.1"/>
    <property type="molecule type" value="Genomic_DNA"/>
</dbReference>